<proteinExistence type="predicted"/>
<evidence type="ECO:0000256" key="1">
    <source>
        <dbReference type="SAM" id="MobiDB-lite"/>
    </source>
</evidence>
<organism evidence="3 4">
    <name type="scientific">Haloferula chungangensis</name>
    <dbReference type="NCBI Taxonomy" id="1048331"/>
    <lineage>
        <taxon>Bacteria</taxon>
        <taxon>Pseudomonadati</taxon>
        <taxon>Verrucomicrobiota</taxon>
        <taxon>Verrucomicrobiia</taxon>
        <taxon>Verrucomicrobiales</taxon>
        <taxon>Verrucomicrobiaceae</taxon>
        <taxon>Haloferula</taxon>
    </lineage>
</organism>
<feature type="region of interest" description="Disordered" evidence="1">
    <location>
        <begin position="78"/>
        <end position="100"/>
    </location>
</feature>
<keyword evidence="2" id="KW-0472">Membrane</keyword>
<evidence type="ECO:0000256" key="2">
    <source>
        <dbReference type="SAM" id="Phobius"/>
    </source>
</evidence>
<keyword evidence="2" id="KW-1133">Transmembrane helix</keyword>
<feature type="transmembrane region" description="Helical" evidence="2">
    <location>
        <begin position="54"/>
        <end position="72"/>
    </location>
</feature>
<dbReference type="RefSeq" id="WP_379714531.1">
    <property type="nucleotide sequence ID" value="NZ_JBHTBS010000009.1"/>
</dbReference>
<keyword evidence="2" id="KW-0812">Transmembrane</keyword>
<accession>A0ABW2L8N4</accession>
<keyword evidence="4" id="KW-1185">Reference proteome</keyword>
<reference evidence="4" key="1">
    <citation type="journal article" date="2019" name="Int. J. Syst. Evol. Microbiol.">
        <title>The Global Catalogue of Microorganisms (GCM) 10K type strain sequencing project: providing services to taxonomists for standard genome sequencing and annotation.</title>
        <authorList>
            <consortium name="The Broad Institute Genomics Platform"/>
            <consortium name="The Broad Institute Genome Sequencing Center for Infectious Disease"/>
            <person name="Wu L."/>
            <person name="Ma J."/>
        </authorList>
    </citation>
    <scope>NUCLEOTIDE SEQUENCE [LARGE SCALE GENOMIC DNA]</scope>
    <source>
        <strain evidence="4">CGMCC 4.1467</strain>
    </source>
</reference>
<evidence type="ECO:0000313" key="3">
    <source>
        <dbReference type="EMBL" id="MFC7338761.1"/>
    </source>
</evidence>
<evidence type="ECO:0000313" key="4">
    <source>
        <dbReference type="Proteomes" id="UP001596472"/>
    </source>
</evidence>
<gene>
    <name evidence="3" type="ORF">ACFQY0_16315</name>
</gene>
<dbReference type="EMBL" id="JBHTBS010000009">
    <property type="protein sequence ID" value="MFC7338761.1"/>
    <property type="molecule type" value="Genomic_DNA"/>
</dbReference>
<sequence length="100" mass="10909">MKPKPPLNELLAEASRFKPKAAADQSAPLGFAARTLRARQEHYRDSTSRAQLQTAFLGTLAALIIAITATVFKTESTNPADSWLELQDTKPRDPSSASQQ</sequence>
<comment type="caution">
    <text evidence="3">The sequence shown here is derived from an EMBL/GenBank/DDBJ whole genome shotgun (WGS) entry which is preliminary data.</text>
</comment>
<dbReference type="Proteomes" id="UP001596472">
    <property type="component" value="Unassembled WGS sequence"/>
</dbReference>
<protein>
    <submittedName>
        <fullName evidence="3">Uncharacterized protein</fullName>
    </submittedName>
</protein>
<name>A0ABW2L8N4_9BACT</name>